<organism evidence="2">
    <name type="scientific">marine sediment metagenome</name>
    <dbReference type="NCBI Taxonomy" id="412755"/>
    <lineage>
        <taxon>unclassified sequences</taxon>
        <taxon>metagenomes</taxon>
        <taxon>ecological metagenomes</taxon>
    </lineage>
</organism>
<dbReference type="EMBL" id="BART01019458">
    <property type="protein sequence ID" value="GAG86433.1"/>
    <property type="molecule type" value="Genomic_DNA"/>
</dbReference>
<dbReference type="Pfam" id="PF01314">
    <property type="entry name" value="AFOR_C"/>
    <property type="match status" value="1"/>
</dbReference>
<gene>
    <name evidence="2" type="ORF">S01H4_36409</name>
</gene>
<comment type="caution">
    <text evidence="2">The sequence shown here is derived from an EMBL/GenBank/DDBJ whole genome shotgun (WGS) entry which is preliminary data.</text>
</comment>
<feature type="domain" description="Aldehyde ferredoxin oxidoreductase C-terminal" evidence="1">
    <location>
        <begin position="29"/>
        <end position="292"/>
    </location>
</feature>
<dbReference type="InterPro" id="IPR051919">
    <property type="entry name" value="W-dependent_AOR"/>
</dbReference>
<evidence type="ECO:0000313" key="2">
    <source>
        <dbReference type="EMBL" id="GAG86433.1"/>
    </source>
</evidence>
<protein>
    <recommendedName>
        <fullName evidence="1">Aldehyde ferredoxin oxidoreductase C-terminal domain-containing protein</fullName>
    </recommendedName>
</protein>
<sequence>ELTRVLMETIGARASRRESGDRRPPYVPNGNLPIRNFQDGEFPEWADVTASGMVSLGLIKRGMHTCYGCPINCKEQPLEFDDPLAPDPDYSAPEYETAASLGPCCGVGDPKAVLKGQELCNAYSIDSISTGVTIAFAMECFERGIIDEGDTGGIELKFGNGEAMLEAIRMIGERRGFGDILADGSKRAAEKIGGDAWKYAVNVKGQELPMHDPRLKRALGLGYAVSPTGADHMHNIHDTMMVSEVGVARMKPLGILESLPLEDLSSRKVRMLIYHVNLRVLDNCALMCMFVPWL</sequence>
<reference evidence="2" key="1">
    <citation type="journal article" date="2014" name="Front. Microbiol.">
        <title>High frequency of phylogenetically diverse reductive dehalogenase-homologous genes in deep subseafloor sedimentary metagenomes.</title>
        <authorList>
            <person name="Kawai M."/>
            <person name="Futagami T."/>
            <person name="Toyoda A."/>
            <person name="Takaki Y."/>
            <person name="Nishi S."/>
            <person name="Hori S."/>
            <person name="Arai W."/>
            <person name="Tsubouchi T."/>
            <person name="Morono Y."/>
            <person name="Uchiyama I."/>
            <person name="Ito T."/>
            <person name="Fujiyama A."/>
            <person name="Inagaki F."/>
            <person name="Takami H."/>
        </authorList>
    </citation>
    <scope>NUCLEOTIDE SEQUENCE</scope>
    <source>
        <strain evidence="2">Expedition CK06-06</strain>
    </source>
</reference>
<feature type="non-terminal residue" evidence="2">
    <location>
        <position position="1"/>
    </location>
</feature>
<dbReference type="PANTHER" id="PTHR30038">
    <property type="entry name" value="ALDEHYDE FERREDOXIN OXIDOREDUCTASE"/>
    <property type="match status" value="1"/>
</dbReference>
<proteinExistence type="predicted"/>
<dbReference type="GO" id="GO:0016625">
    <property type="term" value="F:oxidoreductase activity, acting on the aldehyde or oxo group of donors, iron-sulfur protein as acceptor"/>
    <property type="evidence" value="ECO:0007669"/>
    <property type="project" value="InterPro"/>
</dbReference>
<dbReference type="PANTHER" id="PTHR30038:SF0">
    <property type="entry name" value="TUNGSTEN-CONTAINING ALDEHYDE FERREDOXIN OXIDOREDUCTASE"/>
    <property type="match status" value="1"/>
</dbReference>
<dbReference type="SUPFAM" id="SSF48310">
    <property type="entry name" value="Aldehyde ferredoxin oxidoreductase, C-terminal domains"/>
    <property type="match status" value="1"/>
</dbReference>
<accession>X1BQI8</accession>
<dbReference type="AlphaFoldDB" id="X1BQI8"/>
<dbReference type="Gene3D" id="1.10.569.10">
    <property type="entry name" value="Aldehyde Ferredoxin Oxidoreductase Protein, subunit A, domain 2"/>
    <property type="match status" value="1"/>
</dbReference>
<feature type="non-terminal residue" evidence="2">
    <location>
        <position position="294"/>
    </location>
</feature>
<dbReference type="GO" id="GO:0009055">
    <property type="term" value="F:electron transfer activity"/>
    <property type="evidence" value="ECO:0007669"/>
    <property type="project" value="InterPro"/>
</dbReference>
<evidence type="ECO:0000259" key="1">
    <source>
        <dbReference type="Pfam" id="PF01314"/>
    </source>
</evidence>
<dbReference type="GO" id="GO:0051536">
    <property type="term" value="F:iron-sulfur cluster binding"/>
    <property type="evidence" value="ECO:0007669"/>
    <property type="project" value="InterPro"/>
</dbReference>
<name>X1BQI8_9ZZZZ</name>
<dbReference type="InterPro" id="IPR001203">
    <property type="entry name" value="OxRdtase_Ald_Fedxn_C"/>
</dbReference>
<dbReference type="InterPro" id="IPR036021">
    <property type="entry name" value="Tungsten_al_ferr_oxy-like_C"/>
</dbReference>
<dbReference type="InterPro" id="IPR013984">
    <property type="entry name" value="Ald_Fedxn_OxRdtase_dom2"/>
</dbReference>